<dbReference type="Proteomes" id="UP000051298">
    <property type="component" value="Unassembled WGS sequence"/>
</dbReference>
<feature type="transmembrane region" description="Helical" evidence="1">
    <location>
        <begin position="335"/>
        <end position="355"/>
    </location>
</feature>
<feature type="transmembrane region" description="Helical" evidence="1">
    <location>
        <begin position="226"/>
        <end position="250"/>
    </location>
</feature>
<keyword evidence="1" id="KW-0812">Transmembrane</keyword>
<keyword evidence="1" id="KW-0472">Membrane</keyword>
<evidence type="ECO:0000256" key="2">
    <source>
        <dbReference type="SAM" id="SignalP"/>
    </source>
</evidence>
<name>A0A0P1EZG8_9RHOB</name>
<evidence type="ECO:0000313" key="5">
    <source>
        <dbReference type="Proteomes" id="UP000051298"/>
    </source>
</evidence>
<dbReference type="InterPro" id="IPR058486">
    <property type="entry name" value="DUF8173"/>
</dbReference>
<dbReference type="eggNOG" id="COG3595">
    <property type="taxonomic scope" value="Bacteria"/>
</dbReference>
<evidence type="ECO:0000256" key="1">
    <source>
        <dbReference type="SAM" id="Phobius"/>
    </source>
</evidence>
<evidence type="ECO:0000313" key="4">
    <source>
        <dbReference type="EMBL" id="CUH60656.1"/>
    </source>
</evidence>
<proteinExistence type="predicted"/>
<sequence>MTKHAKTGTTVLAIALMVGAAVARADGGEVSSITHGGDTYIAGAQVHQAIRSPGDTFVSGRTVEASGEAGQDLHVAGLDLSIGTDVAGDVYAAGMTVVVRGNVGQDLTVAGLSLRTEREAITQGNVRLFGNSVTIEGPIEGALMVTGRDVIVNAAIAGDVRIMAQTLTFGADAVISGALTYSTPDRITVPGRVAAAERVVFERLSHADMWEEWDEFGQDLPGVPPFASMVMGFVISLLFFVALGAVMLSFMPERVSRLRRSVSDAPGRSILLGVGGLSLLCGLVPVTALTVVGLPFVPVVLLAIVVAWILGYALGTYGVAMRIWSGFGREADPSITARLFVFAAALSVVALLNFIPFVGWVINYTLVLLGVGAMTRAACRRIMKASDLDAGPSGDGSNQERTGL</sequence>
<keyword evidence="2" id="KW-0732">Signal</keyword>
<reference evidence="4 5" key="1">
    <citation type="submission" date="2015-09" db="EMBL/GenBank/DDBJ databases">
        <authorList>
            <consortium name="Swine Surveillance"/>
        </authorList>
    </citation>
    <scope>NUCLEOTIDE SEQUENCE [LARGE SCALE GENOMIC DNA]</scope>
    <source>
        <strain evidence="4 5">CECT 5294</strain>
    </source>
</reference>
<dbReference type="Pfam" id="PF26514">
    <property type="entry name" value="DUF8173"/>
    <property type="match status" value="1"/>
</dbReference>
<keyword evidence="1" id="KW-1133">Transmembrane helix</keyword>
<feature type="chain" id="PRO_5006062098" description="DUF8173 domain-containing protein" evidence="2">
    <location>
        <begin position="26"/>
        <end position="404"/>
    </location>
</feature>
<dbReference type="EMBL" id="CYRX01000026">
    <property type="protein sequence ID" value="CUH60656.1"/>
    <property type="molecule type" value="Genomic_DNA"/>
</dbReference>
<dbReference type="STRING" id="266809.PM03_13840"/>
<feature type="transmembrane region" description="Helical" evidence="1">
    <location>
        <begin position="270"/>
        <end position="294"/>
    </location>
</feature>
<protein>
    <recommendedName>
        <fullName evidence="3">DUF8173 domain-containing protein</fullName>
    </recommendedName>
</protein>
<feature type="domain" description="DUF8173" evidence="3">
    <location>
        <begin position="228"/>
        <end position="377"/>
    </location>
</feature>
<gene>
    <name evidence="4" type="ORF">THS5294_01952</name>
</gene>
<dbReference type="RefSeq" id="WP_058123580.1">
    <property type="nucleotide sequence ID" value="NZ_CYRX01000026.1"/>
</dbReference>
<feature type="signal peptide" evidence="2">
    <location>
        <begin position="1"/>
        <end position="25"/>
    </location>
</feature>
<organism evidence="4 5">
    <name type="scientific">Thalassobacter stenotrophicus</name>
    <dbReference type="NCBI Taxonomy" id="266809"/>
    <lineage>
        <taxon>Bacteria</taxon>
        <taxon>Pseudomonadati</taxon>
        <taxon>Pseudomonadota</taxon>
        <taxon>Alphaproteobacteria</taxon>
        <taxon>Rhodobacterales</taxon>
        <taxon>Roseobacteraceae</taxon>
        <taxon>Thalassobacter</taxon>
    </lineage>
</organism>
<dbReference type="AlphaFoldDB" id="A0A0P1EZG8"/>
<accession>A0A0P1EZG8</accession>
<feature type="transmembrane region" description="Helical" evidence="1">
    <location>
        <begin position="300"/>
        <end position="323"/>
    </location>
</feature>
<evidence type="ECO:0000259" key="3">
    <source>
        <dbReference type="Pfam" id="PF26514"/>
    </source>
</evidence>